<evidence type="ECO:0000256" key="3">
    <source>
        <dbReference type="ARBA" id="ARBA00022722"/>
    </source>
</evidence>
<dbReference type="EMBL" id="CAXAMN010027740">
    <property type="protein sequence ID" value="CAK9112618.1"/>
    <property type="molecule type" value="Genomic_DNA"/>
</dbReference>
<dbReference type="SUPFAM" id="SSF53098">
    <property type="entry name" value="Ribonuclease H-like"/>
    <property type="match status" value="1"/>
</dbReference>
<proteinExistence type="predicted"/>
<dbReference type="PANTHER" id="PTHR37984">
    <property type="entry name" value="PROTEIN CBG26694"/>
    <property type="match status" value="1"/>
</dbReference>
<comment type="caution">
    <text evidence="8">The sequence shown here is derived from an EMBL/GenBank/DDBJ whole genome shotgun (WGS) entry which is preliminary data.</text>
</comment>
<keyword evidence="4" id="KW-0255">Endonuclease</keyword>
<evidence type="ECO:0000256" key="1">
    <source>
        <dbReference type="ARBA" id="ARBA00022679"/>
    </source>
</evidence>
<evidence type="ECO:0000313" key="9">
    <source>
        <dbReference type="Proteomes" id="UP001642484"/>
    </source>
</evidence>
<keyword evidence="1" id="KW-0808">Transferase</keyword>
<dbReference type="Gene3D" id="2.40.70.10">
    <property type="entry name" value="Acid Proteases"/>
    <property type="match status" value="1"/>
</dbReference>
<dbReference type="InterPro" id="IPR001584">
    <property type="entry name" value="Integrase_cat-core"/>
</dbReference>
<feature type="compositionally biased region" description="Low complexity" evidence="6">
    <location>
        <begin position="127"/>
        <end position="137"/>
    </location>
</feature>
<feature type="compositionally biased region" description="Basic and acidic residues" evidence="6">
    <location>
        <begin position="908"/>
        <end position="933"/>
    </location>
</feature>
<dbReference type="Proteomes" id="UP001642484">
    <property type="component" value="Unassembled WGS sequence"/>
</dbReference>
<evidence type="ECO:0000256" key="5">
    <source>
        <dbReference type="SAM" id="Coils"/>
    </source>
</evidence>
<evidence type="ECO:0000256" key="4">
    <source>
        <dbReference type="ARBA" id="ARBA00022759"/>
    </source>
</evidence>
<feature type="compositionally biased region" description="Basic residues" evidence="6">
    <location>
        <begin position="464"/>
        <end position="475"/>
    </location>
</feature>
<keyword evidence="4" id="KW-0378">Hydrolase</keyword>
<feature type="compositionally biased region" description="Basic and acidic residues" evidence="6">
    <location>
        <begin position="158"/>
        <end position="174"/>
    </location>
</feature>
<feature type="region of interest" description="Disordered" evidence="6">
    <location>
        <begin position="869"/>
        <end position="945"/>
    </location>
</feature>
<dbReference type="InterPro" id="IPR012337">
    <property type="entry name" value="RNaseH-like_sf"/>
</dbReference>
<evidence type="ECO:0000256" key="6">
    <source>
        <dbReference type="SAM" id="MobiDB-lite"/>
    </source>
</evidence>
<dbReference type="InterPro" id="IPR050951">
    <property type="entry name" value="Retrovirus_Pol_polyprotein"/>
</dbReference>
<feature type="compositionally biased region" description="Basic and acidic residues" evidence="6">
    <location>
        <begin position="1729"/>
        <end position="1740"/>
    </location>
</feature>
<feature type="compositionally biased region" description="Polar residues" evidence="6">
    <location>
        <begin position="895"/>
        <end position="907"/>
    </location>
</feature>
<feature type="non-terminal residue" evidence="8">
    <location>
        <position position="2302"/>
    </location>
</feature>
<reference evidence="8 9" key="1">
    <citation type="submission" date="2024-02" db="EMBL/GenBank/DDBJ databases">
        <authorList>
            <person name="Chen Y."/>
            <person name="Shah S."/>
            <person name="Dougan E. K."/>
            <person name="Thang M."/>
            <person name="Chan C."/>
        </authorList>
    </citation>
    <scope>NUCLEOTIDE SEQUENCE [LARGE SCALE GENOMIC DNA]</scope>
</reference>
<dbReference type="PROSITE" id="PS50994">
    <property type="entry name" value="INTEGRASE"/>
    <property type="match status" value="1"/>
</dbReference>
<feature type="region of interest" description="Disordered" evidence="6">
    <location>
        <begin position="775"/>
        <end position="799"/>
    </location>
</feature>
<dbReference type="Gene3D" id="3.30.420.10">
    <property type="entry name" value="Ribonuclease H-like superfamily/Ribonuclease H"/>
    <property type="match status" value="1"/>
</dbReference>
<keyword evidence="2" id="KW-0548">Nucleotidyltransferase</keyword>
<gene>
    <name evidence="8" type="ORF">CCMP2556_LOCUS52191</name>
</gene>
<organism evidence="8 9">
    <name type="scientific">Durusdinium trenchii</name>
    <dbReference type="NCBI Taxonomy" id="1381693"/>
    <lineage>
        <taxon>Eukaryota</taxon>
        <taxon>Sar</taxon>
        <taxon>Alveolata</taxon>
        <taxon>Dinophyceae</taxon>
        <taxon>Suessiales</taxon>
        <taxon>Symbiodiniaceae</taxon>
        <taxon>Durusdinium</taxon>
    </lineage>
</organism>
<feature type="compositionally biased region" description="Basic and acidic residues" evidence="6">
    <location>
        <begin position="776"/>
        <end position="791"/>
    </location>
</feature>
<protein>
    <recommendedName>
        <fullName evidence="7">Integrase catalytic domain-containing protein</fullName>
    </recommendedName>
</protein>
<dbReference type="InterPro" id="IPR021109">
    <property type="entry name" value="Peptidase_aspartic_dom_sf"/>
</dbReference>
<evidence type="ECO:0000313" key="8">
    <source>
        <dbReference type="EMBL" id="CAK9112618.1"/>
    </source>
</evidence>
<feature type="region of interest" description="Disordered" evidence="6">
    <location>
        <begin position="459"/>
        <end position="506"/>
    </location>
</feature>
<dbReference type="PANTHER" id="PTHR37984:SF5">
    <property type="entry name" value="PROTEIN NYNRIN-LIKE"/>
    <property type="match status" value="1"/>
</dbReference>
<dbReference type="InterPro" id="IPR036397">
    <property type="entry name" value="RNaseH_sf"/>
</dbReference>
<keyword evidence="9" id="KW-1185">Reference proteome</keyword>
<accession>A0ABP0SJQ8</accession>
<feature type="region of interest" description="Disordered" evidence="6">
    <location>
        <begin position="1653"/>
        <end position="1775"/>
    </location>
</feature>
<keyword evidence="5" id="KW-0175">Coiled coil</keyword>
<feature type="compositionally biased region" description="Low complexity" evidence="6">
    <location>
        <begin position="1755"/>
        <end position="1765"/>
    </location>
</feature>
<sequence>MTSVERKEHIATWNGDATLWLDYVKRVRLQYERTEPKKRCLLGAELASRLTGKAWDVASAEIDHSKLQQSNGASYLLSFLEERLCKTPVPDVGQRLEEFFMKLRRQPGTSMTEWATSLRESYKRLQRAMARQRQQSQPTSSLKETAPAGHTTPLTTPSRERRSDRTTPQARHETFATFPDVEVTSNPGRAGDDQQEPFEPDAPRRSDYAEVPQDDDQRWTAAEWRDWQRNRWSWWEDSSSPWPEEEEVKWEQFEFYDVQILPQELLGWLLLRRSGLPAAARLSVLSAINNKLDLETMERAMRDQEEELLMAEHHRAPHLARPRRSFWVEQDSEWGLLNEPDMDEVEEASIYWVGDRLPPEVYPSWEEPATAWTSWSPDGQELTWTWQEDDFYAQDMAGAFWSWTEYKEWLDAEDMALSNPDDSENIFAVYAAFQEKMRSFRDSRKLNYAKQHSRGYYPLSMFKGKSKGKSKKGKPKGSFGSPPSSTSTALASFQKGKGSSGTQRPGNPEYRGCFICGSKEHDFRSCPRRNGDSGTSSSARPNYFQNQVFVILSVDENETTVLTADGEDTASSLAAVAVEYPGHAVIDLGATESLASLDALQEIMNLRLIKFGEEEVIVKEETKKFKFGNGGTQRAASFVELPQVIGGTKVALGVHAIDAPGVPLLLSVRTLRRMGAVIDTERNMMQLRKFSEEWIQLKQSSNEHLLLDMTCSSMPSVAKALTTLAAATRALHPVLHGYGHSGSHPYEGGIGVSSKHWDAGKPLDDFDYKFQASAEVQKRQNPDSREVRHDQNYWSSSRRSKELRISYTPAFGATALHRQAGPLPADVTTTIEQLEPQKIKEDPMYREQLNAKSVGYKGAEDSLHRRLKEIEESKKKNPPRQRPGAAKDTEMPSVHASSAQRGAQVTPEQKKSTKRENDQTPEHEEWSLVKEPDSPEQDDEKYQNGRCGFLTDSQRTQLCLCAEEFLEEAHSAWQDILPPEDGIDLMEICCPPDSRLTQTFLDRGRKAIRVGLPAHNIATSKGVQEIKNMITRWKPKLTWFSLPCGPFSPIQELFNEKDDLAKAKSMERKQKAKKMIKNGLDIATHQLQQGRDVAWEWPSNNRGWNLQLVRQFWSRLEQTGDLYCGHANGCAFGLREEKSGLPIRKPWLIKTTSKVVARAVSRTCPGTAVHPHHHECVGGSVARNSGFYPSALCDVIFKAVKEMSMAEANGVIPACAYPVFGTGDMEPERPKKTYEPLNEKEKRGVLQMLERLHKKTGHPSNAALSSCLRHRGAHPEVIQLASKHICPECQELRAAPLHPASSLEKSETLWETLVIDNMEFTVSDITYHMMVMVDEASRLMCCHYLYEHPAAESRNATSDEVIHGLESTWILHYGLPGKIRMDPEGAFRSNALGLWAEERGVELLPCAAEDHGQIGIVERSIQTIKATIRQILQGSDCTPWQAAVQSCQAHNQLEKIEGYSPFQWAFGRQPTVTGRFHENGYDDPYWTSVRVPGSSMMKNLSLRILAQQSFLQQQSRELISRASNAKTRRKTTFLPGDLVYFKRIKPPAQPQSHLRLAHKLWRWYGPDRVLASETRTDAKGFERRPSSIIWIVSHGRLKRCSPEQLRHASERERLIAEGMQAPTASWTFLDLAATLFKGEYEILDDHLLPEDLISKGAPKTPRRPRSVGPESGAPTTPRPRRSSSVPRLERAPEDAQRTPEDVRMMQTPKRNVSEMPADEGARQKAKASRTKEEKKTDVFREPSSVNPGTPGLGSGSAPSSGPQSGTRSPIDLGRVIRDPGYDPTAMAQGRNMPELFEQPLFKKQRMKLAAETDDELLAHGFFSSKGEFRLGDLACEIELSLPVKASEWRSMKRDALSFFVKKVKGAEVRWHELSPEKKALFKTAKDAEVSQWLAAQAVRKAIGPVPKDRLVRMRWVLTYKDTGAAKGRIVLIGYEDPDLEDIQSAAPTMTRRTRQLALQYSSVRAWRVLKGDVKSAFLQGEIMEPEDFSFVLSHSKFIEGIEPIEFEARQDHDPVKAEELTQLRGVLGALQWRINQSSPLLAARLGQLQSEISSATVGTLRATNKLLREAFHGRHVSVRVNQLHVGDPLDVCFLGWSDAALANRKDLSSTGGYVIAAASPKMLQGTRSPLSLVSWRSARLQRKARSSLSAETQALAECDQELMFTRLAWAEFCGIQVDLKQPSLAVCRICGAVIVDAKALYDVLIKRDLNSSGAGLKDKYTALEVLCLLESIERNSTIVRWVHSESQIADALTKPLPPGILEKVMVEGSWTLRYDPSFTSSKRLKKAGRENPVVAQPTVFDQ</sequence>
<feature type="compositionally biased region" description="Basic and acidic residues" evidence="6">
    <location>
        <begin position="1687"/>
        <end position="1703"/>
    </location>
</feature>
<feature type="domain" description="Integrase catalytic" evidence="7">
    <location>
        <begin position="1295"/>
        <end position="1469"/>
    </location>
</feature>
<evidence type="ECO:0000256" key="2">
    <source>
        <dbReference type="ARBA" id="ARBA00022695"/>
    </source>
</evidence>
<evidence type="ECO:0000259" key="7">
    <source>
        <dbReference type="PROSITE" id="PS50994"/>
    </source>
</evidence>
<feature type="region of interest" description="Disordered" evidence="6">
    <location>
        <begin position="125"/>
        <end position="215"/>
    </location>
</feature>
<feature type="compositionally biased region" description="Low complexity" evidence="6">
    <location>
        <begin position="476"/>
        <end position="492"/>
    </location>
</feature>
<name>A0ABP0SJQ8_9DINO</name>
<feature type="coiled-coil region" evidence="5">
    <location>
        <begin position="287"/>
        <end position="314"/>
    </location>
</feature>
<keyword evidence="3" id="KW-0540">Nuclease</keyword>